<dbReference type="STRING" id="1391654.AKJ09_06034"/>
<reference evidence="2 3" key="1">
    <citation type="submission" date="2015-08" db="EMBL/GenBank/DDBJ databases">
        <authorList>
            <person name="Babu N.S."/>
            <person name="Beckwith C.J."/>
            <person name="Beseler K.G."/>
            <person name="Brison A."/>
            <person name="Carone J.V."/>
            <person name="Caskin T.P."/>
            <person name="Diamond M."/>
            <person name="Durham M.E."/>
            <person name="Foxe J.M."/>
            <person name="Go M."/>
            <person name="Henderson B.A."/>
            <person name="Jones I.B."/>
            <person name="McGettigan J.A."/>
            <person name="Micheletti S.J."/>
            <person name="Nasrallah M.E."/>
            <person name="Ortiz D."/>
            <person name="Piller C.R."/>
            <person name="Privatt S.R."/>
            <person name="Schneider S.L."/>
            <person name="Sharp S."/>
            <person name="Smith T.C."/>
            <person name="Stanton J.D."/>
            <person name="Ullery H.E."/>
            <person name="Wilson R.J."/>
            <person name="Serrano M.G."/>
            <person name="Buck G."/>
            <person name="Lee V."/>
            <person name="Wang Y."/>
            <person name="Carvalho R."/>
            <person name="Voegtly L."/>
            <person name="Shi R."/>
            <person name="Duckworth R."/>
            <person name="Johnson A."/>
            <person name="Loviza R."/>
            <person name="Walstead R."/>
            <person name="Shah Z."/>
            <person name="Kiflezghi M."/>
            <person name="Wade K."/>
            <person name="Ball S.L."/>
            <person name="Bradley K.W."/>
            <person name="Asai D.J."/>
            <person name="Bowman C.A."/>
            <person name="Russell D.A."/>
            <person name="Pope W.H."/>
            <person name="Jacobs-Sera D."/>
            <person name="Hendrix R.W."/>
            <person name="Hatfull G.F."/>
        </authorList>
    </citation>
    <scope>NUCLEOTIDE SEQUENCE [LARGE SCALE GENOMIC DNA]</scope>
    <source>
        <strain evidence="2 3">DSM 27648</strain>
    </source>
</reference>
<keyword evidence="3" id="KW-1185">Reference proteome</keyword>
<gene>
    <name evidence="2" type="ORF">AKJ09_06034</name>
</gene>
<keyword evidence="1" id="KW-0732">Signal</keyword>
<protein>
    <submittedName>
        <fullName evidence="2">Uncharacterized protein</fullName>
    </submittedName>
</protein>
<proteinExistence type="predicted"/>
<feature type="chain" id="PRO_5005466596" evidence="1">
    <location>
        <begin position="40"/>
        <end position="1320"/>
    </location>
</feature>
<name>A0A0K1Q0Q9_9BACT</name>
<feature type="signal peptide" evidence="1">
    <location>
        <begin position="1"/>
        <end position="39"/>
    </location>
</feature>
<sequence length="1320" mass="143716">MDRARSSIGLSESLAAPRRVSFLSVAGLASLCILMPACADEFDTSRTLPKRGTVGEEMFGVICDRVGAQALREDMTGESFRKVCHKPTPKGAYADTVDESALPPMDPQAIDTKGRRVSIETQKKNRAYAVGRIEALARRRTELIQAFDASFPERNIPIKDLANPDETKTCQAPKKKAEGLLTDQVADMLGKMGDLYNDGTLPQSTESLARVFDEFKKSDEAQSAWARLSARQGYRPIDTALGATRPIVAYPQLRDLANSTLRLLSADSNPYELKPKHDGDGNRIPVPGIANAALNKMLEAAQHELRDSKADPIAPALVATPDAQANRTIISRPRDNVEMLDQIFFATDASFGGGDSRYIVRRDSRGYAAFAGGSVPAPFVDSDQDGLPDVDAVGRFVTNDSSIAPSPFPVSGITADNATRDELGRALVNNKLLYDYVDTSHTYAAQMLVDMKPLVNPDPEARHETLMDLVGGMYVSVGPREQKQKSYETGSITYDAIPTDSPMIDLVYALGTLMGDQNMDATLGLAQELFTNQQPKVARLTGSMISAMDIAHAHPEAKIAREVTFWDDTLATMVKIAKEPRLLEDMLIALGDPNSANLGSVFANYAKVKDSIVYDKNNLNGPTWNETTNSTGEMITPVDRGDHYTGKNRSALARFLGLIADTTGVASCNKPGAKVHAKLGSISVTMPLFSSSYGECEVFKIDNLAAFYLDSIANAQAIRPGENPPPGAFYLRDNTLREGIAGIGKATVDLMENSSNLTGFWTDGGSTTLAAKPAWLNRLVFFDFPNDNVNTQTRNFIGDLSGEVMGTSVCPERTITDPKPDSPDASPDGIVHGLRNCPDGQWLQQRGHGTIFTWEHFGFYDAIRPVLSAFVKHKREDLFLELSNTVNKYYLNAEASADECRQPGGGQCARGGLNAYEGLISEQFATDLVPALSELMKALELTPIKRCDETDAKGVCTPAGAKIVSGIDVAAAATRAALDPDYAKNTLKLTDRKGNTGTQKNDGTPIAQVTPAYLLTNALSAIDAAYDTYEQAHPEETSRRENFRRARSQLVDQFMGVTGGKSTSVFANPMMKTLMPKVVDLIRSQLLAHCPKSFSPPYQRCDWARDELAQKAETTFTGPLMSSGLEMMDEIRRDADGRKQMGLLLTYLLDEGSKNDALASTAASANDLLQLLRDEQNLVPLYHVLSAAFGASKVDSKGRVIEKSLVDAQMALLARVSGRYVDDHGKEICSREIDPNQVLSLALANLVTPINDGDFKGQSPLEVIIDVVADVNRVDPTQPYEGTLAKDDYSNVTENVVDFLMNKERGLEQFYEVIRQGTKF</sequence>
<organism evidence="2 3">
    <name type="scientific">Labilithrix luteola</name>
    <dbReference type="NCBI Taxonomy" id="1391654"/>
    <lineage>
        <taxon>Bacteria</taxon>
        <taxon>Pseudomonadati</taxon>
        <taxon>Myxococcota</taxon>
        <taxon>Polyangia</taxon>
        <taxon>Polyangiales</taxon>
        <taxon>Labilitrichaceae</taxon>
        <taxon>Labilithrix</taxon>
    </lineage>
</organism>
<evidence type="ECO:0000313" key="3">
    <source>
        <dbReference type="Proteomes" id="UP000064967"/>
    </source>
</evidence>
<dbReference type="RefSeq" id="WP_146650811.1">
    <property type="nucleotide sequence ID" value="NZ_CP012333.1"/>
</dbReference>
<accession>A0A0K1Q0Q9</accession>
<dbReference type="Proteomes" id="UP000064967">
    <property type="component" value="Chromosome"/>
</dbReference>
<evidence type="ECO:0000256" key="1">
    <source>
        <dbReference type="SAM" id="SignalP"/>
    </source>
</evidence>
<dbReference type="KEGG" id="llu:AKJ09_06034"/>
<dbReference type="EMBL" id="CP012333">
    <property type="protein sequence ID" value="AKU99370.1"/>
    <property type="molecule type" value="Genomic_DNA"/>
</dbReference>
<evidence type="ECO:0000313" key="2">
    <source>
        <dbReference type="EMBL" id="AKU99370.1"/>
    </source>
</evidence>
<dbReference type="OrthoDB" id="5476155at2"/>